<evidence type="ECO:0000256" key="1">
    <source>
        <dbReference type="SAM" id="SignalP"/>
    </source>
</evidence>
<feature type="chain" id="PRO_5045822690" evidence="1">
    <location>
        <begin position="23"/>
        <end position="189"/>
    </location>
</feature>
<dbReference type="Pfam" id="PF09411">
    <property type="entry name" value="PagL"/>
    <property type="match status" value="1"/>
</dbReference>
<dbReference type="GO" id="GO:0016787">
    <property type="term" value="F:hydrolase activity"/>
    <property type="evidence" value="ECO:0007669"/>
    <property type="project" value="UniProtKB-KW"/>
</dbReference>
<keyword evidence="1" id="KW-0732">Signal</keyword>
<keyword evidence="3" id="KW-1185">Reference proteome</keyword>
<sequence>MNRLAWLGAFAVALLLSAPSQASGFLEEIRLGIYQHDTGIIGKHKEEGIDYALEGLTRPIQPLWFIGTPRLVYGGAWNSAGQTSQIYVGIDKQLDFLHGTFMPGDSFFVEGTIGGVWHSGKHDLPDNSPEAAHWKSHGGSFLFRPGLALGYRINEHWSVAASLNHISNANLGSRNEGSNNLGILIGWKL</sequence>
<feature type="signal peptide" evidence="1">
    <location>
        <begin position="1"/>
        <end position="22"/>
    </location>
</feature>
<dbReference type="Proteomes" id="UP001499951">
    <property type="component" value="Unassembled WGS sequence"/>
</dbReference>
<evidence type="ECO:0000313" key="2">
    <source>
        <dbReference type="EMBL" id="GAA0572552.1"/>
    </source>
</evidence>
<gene>
    <name evidence="2" type="ORF">GCM10008942_21600</name>
</gene>
<name>A0ABN1ESH6_9PROT</name>
<accession>A0ABN1ESH6</accession>
<keyword evidence="2" id="KW-0378">Hydrolase</keyword>
<proteinExistence type="predicted"/>
<organism evidence="2 3">
    <name type="scientific">Rhizomicrobium electricum</name>
    <dbReference type="NCBI Taxonomy" id="480070"/>
    <lineage>
        <taxon>Bacteria</taxon>
        <taxon>Pseudomonadati</taxon>
        <taxon>Pseudomonadota</taxon>
        <taxon>Alphaproteobacteria</taxon>
        <taxon>Micropepsales</taxon>
        <taxon>Micropepsaceae</taxon>
        <taxon>Rhizomicrobium</taxon>
    </lineage>
</organism>
<protein>
    <submittedName>
        <fullName evidence="2">Acyloxyacyl hydrolase</fullName>
    </submittedName>
</protein>
<dbReference type="InterPro" id="IPR018550">
    <property type="entry name" value="Lipid-A_deacylase-rel"/>
</dbReference>
<dbReference type="Gene3D" id="2.40.160.20">
    <property type="match status" value="1"/>
</dbReference>
<comment type="caution">
    <text evidence="2">The sequence shown here is derived from an EMBL/GenBank/DDBJ whole genome shotgun (WGS) entry which is preliminary data.</text>
</comment>
<reference evidence="2 3" key="1">
    <citation type="journal article" date="2019" name="Int. J. Syst. Evol. Microbiol.">
        <title>The Global Catalogue of Microorganisms (GCM) 10K type strain sequencing project: providing services to taxonomists for standard genome sequencing and annotation.</title>
        <authorList>
            <consortium name="The Broad Institute Genomics Platform"/>
            <consortium name="The Broad Institute Genome Sequencing Center for Infectious Disease"/>
            <person name="Wu L."/>
            <person name="Ma J."/>
        </authorList>
    </citation>
    <scope>NUCLEOTIDE SEQUENCE [LARGE SCALE GENOMIC DNA]</scope>
    <source>
        <strain evidence="2 3">JCM 15089</strain>
    </source>
</reference>
<evidence type="ECO:0000313" key="3">
    <source>
        <dbReference type="Proteomes" id="UP001499951"/>
    </source>
</evidence>
<dbReference type="RefSeq" id="WP_166934413.1">
    <property type="nucleotide sequence ID" value="NZ_BAAADD010000005.1"/>
</dbReference>
<dbReference type="EMBL" id="BAAADD010000005">
    <property type="protein sequence ID" value="GAA0572552.1"/>
    <property type="molecule type" value="Genomic_DNA"/>
</dbReference>